<dbReference type="Proteomes" id="UP000001592">
    <property type="component" value="Chromosome"/>
</dbReference>
<protein>
    <submittedName>
        <fullName evidence="1">Uncharacterized protein</fullName>
    </submittedName>
</protein>
<evidence type="ECO:0000313" key="3">
    <source>
        <dbReference type="Proteomes" id="UP000001592"/>
    </source>
</evidence>
<gene>
    <name evidence="1" type="ordered locus">BT_0460</name>
    <name evidence="2" type="ordered locus">BT_1071</name>
</gene>
<accession>A9IPE2</accession>
<dbReference type="KEGG" id="btr:BT_1071"/>
<dbReference type="HOGENOM" id="CLU_3436966_0_0_5"/>
<dbReference type="EMBL" id="AM260525">
    <property type="protein sequence ID" value="CAK00915.1"/>
    <property type="molecule type" value="Genomic_DNA"/>
</dbReference>
<keyword evidence="3" id="KW-1185">Reference proteome</keyword>
<evidence type="ECO:0000313" key="2">
    <source>
        <dbReference type="EMBL" id="CAK01452.1"/>
    </source>
</evidence>
<name>A9IPE2_BART1</name>
<organism evidence="1 3">
    <name type="scientific">Bartonella tribocorum (strain DSM 28219 / CCUG 45778 / CIP 105476 / IBS 506)</name>
    <dbReference type="NCBI Taxonomy" id="382640"/>
    <lineage>
        <taxon>Bacteria</taxon>
        <taxon>Pseudomonadati</taxon>
        <taxon>Pseudomonadota</taxon>
        <taxon>Alphaproteobacteria</taxon>
        <taxon>Hyphomicrobiales</taxon>
        <taxon>Bartonellaceae</taxon>
        <taxon>Bartonella</taxon>
    </lineage>
</organism>
<sequence>MDKWAAYVTGQS</sequence>
<dbReference type="EMBL" id="AM260525">
    <property type="protein sequence ID" value="CAK01452.1"/>
    <property type="molecule type" value="Genomic_DNA"/>
</dbReference>
<reference evidence="1 3" key="1">
    <citation type="journal article" date="2007" name="Nat. Genet.">
        <title>Genomic analysis of Bartonella identifies type IV secretion systems as host adaptability factors.</title>
        <authorList>
            <person name="Saenz H.L."/>
            <person name="Engel P."/>
            <person name="Stoeckli M.C."/>
            <person name="Lanz C."/>
            <person name="Raddatz G."/>
            <person name="Vayssier-Taussat M."/>
            <person name="Birtles R."/>
            <person name="Schuster S.C."/>
            <person name="Dehio C."/>
        </authorList>
    </citation>
    <scope>NUCLEOTIDE SEQUENCE [LARGE SCALE GENOMIC DNA]</scope>
    <source>
        <strain evidence="3">DSM 28219 / CCUG 45778 / CIP 105476 / IBS 506</strain>
        <strain evidence="1">Type strain:506</strain>
    </source>
</reference>
<dbReference type="KEGG" id="btr:BT_0460"/>
<evidence type="ECO:0000313" key="1">
    <source>
        <dbReference type="EMBL" id="CAK00915.1"/>
    </source>
</evidence>
<proteinExistence type="predicted"/>